<dbReference type="GO" id="GO:0005758">
    <property type="term" value="C:mitochondrial intermembrane space"/>
    <property type="evidence" value="ECO:0007669"/>
    <property type="project" value="UniProtKB-SubCell"/>
</dbReference>
<dbReference type="OMA" id="ELEMYSA"/>
<accession>A0A9J6H8K8</accession>
<gene>
    <name evidence="13" type="ORF">HPB48_024389</name>
</gene>
<comment type="subcellular location">
    <subcellularLocation>
        <location evidence="3">Mitochondrion inner membrane</location>
        <topology evidence="3">Peripheral membrane protein</topology>
    </subcellularLocation>
    <subcellularLocation>
        <location evidence="2">Mitochondrion intermembrane space</location>
    </subcellularLocation>
</comment>
<evidence type="ECO:0000256" key="7">
    <source>
        <dbReference type="ARBA" id="ARBA00022660"/>
    </source>
</evidence>
<comment type="caution">
    <text evidence="13">The sequence shown here is derived from an EMBL/GenBank/DDBJ whole genome shotgun (WGS) entry which is preliminary data.</text>
</comment>
<evidence type="ECO:0000256" key="2">
    <source>
        <dbReference type="ARBA" id="ARBA00004569"/>
    </source>
</evidence>
<dbReference type="AlphaFoldDB" id="A0A9J6H8K8"/>
<comment type="function">
    <text evidence="1">Accessory subunit of the mitochondrial membrane respiratory chain NADH dehydrogenase (Complex I), that is believed not to be involved in catalysis. Complex I functions in the transfer of electrons from NADH to the respiratory chain. The immediate electron acceptor for the enzyme is believed to be ubiquinone.</text>
</comment>
<evidence type="ECO:0000256" key="9">
    <source>
        <dbReference type="ARBA" id="ARBA00022982"/>
    </source>
</evidence>
<evidence type="ECO:0000256" key="6">
    <source>
        <dbReference type="ARBA" id="ARBA00022448"/>
    </source>
</evidence>
<evidence type="ECO:0000256" key="4">
    <source>
        <dbReference type="ARBA" id="ARBA00008006"/>
    </source>
</evidence>
<evidence type="ECO:0000256" key="11">
    <source>
        <dbReference type="ARBA" id="ARBA00023136"/>
    </source>
</evidence>
<reference evidence="13 14" key="1">
    <citation type="journal article" date="2020" name="Cell">
        <title>Large-Scale Comparative Analyses of Tick Genomes Elucidate Their Genetic Diversity and Vector Capacities.</title>
        <authorList>
            <consortium name="Tick Genome and Microbiome Consortium (TIGMIC)"/>
            <person name="Jia N."/>
            <person name="Wang J."/>
            <person name="Shi W."/>
            <person name="Du L."/>
            <person name="Sun Y."/>
            <person name="Zhan W."/>
            <person name="Jiang J.F."/>
            <person name="Wang Q."/>
            <person name="Zhang B."/>
            <person name="Ji P."/>
            <person name="Bell-Sakyi L."/>
            <person name="Cui X.M."/>
            <person name="Yuan T.T."/>
            <person name="Jiang B.G."/>
            <person name="Yang W.F."/>
            <person name="Lam T.T."/>
            <person name="Chang Q.C."/>
            <person name="Ding S.J."/>
            <person name="Wang X.J."/>
            <person name="Zhu J.G."/>
            <person name="Ruan X.D."/>
            <person name="Zhao L."/>
            <person name="Wei J.T."/>
            <person name="Ye R.Z."/>
            <person name="Que T.C."/>
            <person name="Du C.H."/>
            <person name="Zhou Y.H."/>
            <person name="Cheng J.X."/>
            <person name="Dai P.F."/>
            <person name="Guo W.B."/>
            <person name="Han X.H."/>
            <person name="Huang E.J."/>
            <person name="Li L.F."/>
            <person name="Wei W."/>
            <person name="Gao Y.C."/>
            <person name="Liu J.Z."/>
            <person name="Shao H.Z."/>
            <person name="Wang X."/>
            <person name="Wang C.C."/>
            <person name="Yang T.C."/>
            <person name="Huo Q.B."/>
            <person name="Li W."/>
            <person name="Chen H.Y."/>
            <person name="Chen S.E."/>
            <person name="Zhou L.G."/>
            <person name="Ni X.B."/>
            <person name="Tian J.H."/>
            <person name="Sheng Y."/>
            <person name="Liu T."/>
            <person name="Pan Y.S."/>
            <person name="Xia L.Y."/>
            <person name="Li J."/>
            <person name="Zhao F."/>
            <person name="Cao W.C."/>
        </authorList>
    </citation>
    <scope>NUCLEOTIDE SEQUENCE [LARGE SCALE GENOMIC DNA]</scope>
    <source>
        <strain evidence="13">HaeL-2018</strain>
    </source>
</reference>
<keyword evidence="12" id="KW-1015">Disulfide bond</keyword>
<dbReference type="VEuPathDB" id="VectorBase:HLOH_040637"/>
<keyword evidence="7" id="KW-0679">Respiratory chain</keyword>
<keyword evidence="9" id="KW-0249">Electron transport</keyword>
<evidence type="ECO:0000256" key="1">
    <source>
        <dbReference type="ARBA" id="ARBA00003195"/>
    </source>
</evidence>
<keyword evidence="8" id="KW-0999">Mitochondrion inner membrane</keyword>
<keyword evidence="11" id="KW-0472">Membrane</keyword>
<dbReference type="Proteomes" id="UP000821853">
    <property type="component" value="Unassembled WGS sequence"/>
</dbReference>
<dbReference type="OrthoDB" id="268414at2759"/>
<evidence type="ECO:0000256" key="12">
    <source>
        <dbReference type="ARBA" id="ARBA00023157"/>
    </source>
</evidence>
<evidence type="ECO:0000313" key="14">
    <source>
        <dbReference type="Proteomes" id="UP000821853"/>
    </source>
</evidence>
<evidence type="ECO:0000256" key="5">
    <source>
        <dbReference type="ARBA" id="ARBA00018677"/>
    </source>
</evidence>
<proteinExistence type="inferred from homology"/>
<keyword evidence="14" id="KW-1185">Reference proteome</keyword>
<organism evidence="13 14">
    <name type="scientific">Haemaphysalis longicornis</name>
    <name type="common">Bush tick</name>
    <dbReference type="NCBI Taxonomy" id="44386"/>
    <lineage>
        <taxon>Eukaryota</taxon>
        <taxon>Metazoa</taxon>
        <taxon>Ecdysozoa</taxon>
        <taxon>Arthropoda</taxon>
        <taxon>Chelicerata</taxon>
        <taxon>Arachnida</taxon>
        <taxon>Acari</taxon>
        <taxon>Parasitiformes</taxon>
        <taxon>Ixodida</taxon>
        <taxon>Ixodoidea</taxon>
        <taxon>Ixodidae</taxon>
        <taxon>Haemaphysalinae</taxon>
        <taxon>Haemaphysalis</taxon>
    </lineage>
</organism>
<evidence type="ECO:0000313" key="13">
    <source>
        <dbReference type="EMBL" id="KAH9383272.1"/>
    </source>
</evidence>
<evidence type="ECO:0000256" key="8">
    <source>
        <dbReference type="ARBA" id="ARBA00022792"/>
    </source>
</evidence>
<evidence type="ECO:0000256" key="10">
    <source>
        <dbReference type="ARBA" id="ARBA00023128"/>
    </source>
</evidence>
<name>A0A9J6H8K8_HAELO</name>
<keyword evidence="6" id="KW-0813">Transport</keyword>
<protein>
    <recommendedName>
        <fullName evidence="5">NADH dehydrogenase [ubiquinone] 1 beta subcomplex subunit 7</fullName>
    </recommendedName>
</protein>
<dbReference type="PANTHER" id="PTHR20900:SF0">
    <property type="entry name" value="NADH DEHYDROGENASE [UBIQUINONE] 1 BETA SUBCOMPLEX SUBUNIT 7"/>
    <property type="match status" value="1"/>
</dbReference>
<evidence type="ECO:0000256" key="3">
    <source>
        <dbReference type="ARBA" id="ARBA00004637"/>
    </source>
</evidence>
<dbReference type="PANTHER" id="PTHR20900">
    <property type="entry name" value="NADH:UBIQUINONE OXIDOREDUCTASE B18-LIKE SUBUNIT"/>
    <property type="match status" value="1"/>
</dbReference>
<comment type="similarity">
    <text evidence="4">Belongs to the complex I NDUFB7 subunit family.</text>
</comment>
<sequence>MGQYYGTLTTTNGNPLMTIPSTEMKTYQPKYDPMLGFPDGRKPREMKATELEMYSAKLDPQGKDYCAHKLIDLYACYRARFPFVTDLQARETRVRRMRLR</sequence>
<dbReference type="InterPro" id="IPR008698">
    <property type="entry name" value="NDUB7"/>
</dbReference>
<keyword evidence="10" id="KW-0496">Mitochondrion</keyword>
<dbReference type="GO" id="GO:0005743">
    <property type="term" value="C:mitochondrial inner membrane"/>
    <property type="evidence" value="ECO:0007669"/>
    <property type="project" value="UniProtKB-SubCell"/>
</dbReference>
<dbReference type="EMBL" id="JABSTR010001038">
    <property type="protein sequence ID" value="KAH9383272.1"/>
    <property type="molecule type" value="Genomic_DNA"/>
</dbReference>
<dbReference type="Pfam" id="PF05676">
    <property type="entry name" value="NDUF_B7"/>
    <property type="match status" value="1"/>
</dbReference>